<dbReference type="CDD" id="cd07505">
    <property type="entry name" value="HAD_BPGM-like"/>
    <property type="match status" value="1"/>
</dbReference>
<protein>
    <submittedName>
        <fullName evidence="1">Fructose-1-phosphate phosphatase YqaB</fullName>
        <ecNumber evidence="1">3.1.3.-</ecNumber>
    </submittedName>
</protein>
<evidence type="ECO:0000313" key="2">
    <source>
        <dbReference type="Proteomes" id="UP000323917"/>
    </source>
</evidence>
<gene>
    <name evidence="1" type="primary">yqaB</name>
    <name evidence="1" type="ORF">Pr1d_52340</name>
</gene>
<keyword evidence="1" id="KW-0378">Hydrolase</keyword>
<dbReference type="InterPro" id="IPR023214">
    <property type="entry name" value="HAD_sf"/>
</dbReference>
<dbReference type="Gene3D" id="3.40.50.1000">
    <property type="entry name" value="HAD superfamily/HAD-like"/>
    <property type="match status" value="1"/>
</dbReference>
<dbReference type="InterPro" id="IPR023198">
    <property type="entry name" value="PGP-like_dom2"/>
</dbReference>
<dbReference type="InterPro" id="IPR051806">
    <property type="entry name" value="HAD-like_SPP"/>
</dbReference>
<dbReference type="EC" id="3.1.3.-" evidence="1"/>
<dbReference type="KEGG" id="bgok:Pr1d_52340"/>
<dbReference type="AlphaFoldDB" id="A0A5B9QLK9"/>
<dbReference type="SFLD" id="SFLDS00003">
    <property type="entry name" value="Haloacid_Dehalogenase"/>
    <property type="match status" value="1"/>
</dbReference>
<accession>A0A5B9QLK9</accession>
<dbReference type="Proteomes" id="UP000323917">
    <property type="component" value="Chromosome"/>
</dbReference>
<dbReference type="SUPFAM" id="SSF56784">
    <property type="entry name" value="HAD-like"/>
    <property type="match status" value="1"/>
</dbReference>
<dbReference type="InterPro" id="IPR041492">
    <property type="entry name" value="HAD_2"/>
</dbReference>
<name>A0A5B9QLK9_9BACT</name>
<dbReference type="GO" id="GO:0050308">
    <property type="term" value="F:sugar-phosphatase activity"/>
    <property type="evidence" value="ECO:0007669"/>
    <property type="project" value="TreeGrafter"/>
</dbReference>
<dbReference type="NCBIfam" id="TIGR01509">
    <property type="entry name" value="HAD-SF-IA-v3"/>
    <property type="match status" value="1"/>
</dbReference>
<dbReference type="SFLD" id="SFLDG01129">
    <property type="entry name" value="C1.5:_HAD__Beta-PGM__Phosphata"/>
    <property type="match status" value="1"/>
</dbReference>
<dbReference type="InterPro" id="IPR036412">
    <property type="entry name" value="HAD-like_sf"/>
</dbReference>
<proteinExistence type="predicted"/>
<dbReference type="PANTHER" id="PTHR43481">
    <property type="entry name" value="FRUCTOSE-1-PHOSPHATE PHOSPHATASE"/>
    <property type="match status" value="1"/>
</dbReference>
<dbReference type="Gene3D" id="1.10.150.240">
    <property type="entry name" value="Putative phosphatase, domain 2"/>
    <property type="match status" value="1"/>
</dbReference>
<dbReference type="InterPro" id="IPR006439">
    <property type="entry name" value="HAD-SF_hydro_IA"/>
</dbReference>
<sequence>MLPIPPDTAALLFDCDGTLADTMTLHYEAWHETLLPHGVDCPRSLIDDNAGVPTTTIVSEVNRLYDKLLDAQLITDEKEARFHERIHLAKPVEEVLATAHAYYGKLPMAVVSGGTRDMVHAILKCIDATALFPVVITADDPVAPKPSPDVFVAAAERLGVPSEKCHVFEDGDPGIVAARAAGMTFTDVRVVLAMR</sequence>
<keyword evidence="2" id="KW-1185">Reference proteome</keyword>
<dbReference type="PANTHER" id="PTHR43481:SF4">
    <property type="entry name" value="GLYCEROL-1-PHOSPHATE PHOSPHOHYDROLASE 1-RELATED"/>
    <property type="match status" value="1"/>
</dbReference>
<reference evidence="1 2" key="1">
    <citation type="submission" date="2019-08" db="EMBL/GenBank/DDBJ databases">
        <title>Deep-cultivation of Planctomycetes and their phenomic and genomic characterization uncovers novel biology.</title>
        <authorList>
            <person name="Wiegand S."/>
            <person name="Jogler M."/>
            <person name="Boedeker C."/>
            <person name="Pinto D."/>
            <person name="Vollmers J."/>
            <person name="Rivas-Marin E."/>
            <person name="Kohn T."/>
            <person name="Peeters S.H."/>
            <person name="Heuer A."/>
            <person name="Rast P."/>
            <person name="Oberbeckmann S."/>
            <person name="Bunk B."/>
            <person name="Jeske O."/>
            <person name="Meyerdierks A."/>
            <person name="Storesund J.E."/>
            <person name="Kallscheuer N."/>
            <person name="Luecker S."/>
            <person name="Lage O.M."/>
            <person name="Pohl T."/>
            <person name="Merkel B.J."/>
            <person name="Hornburger P."/>
            <person name="Mueller R.-W."/>
            <person name="Bruemmer F."/>
            <person name="Labrenz M."/>
            <person name="Spormann A.M."/>
            <person name="Op den Camp H."/>
            <person name="Overmann J."/>
            <person name="Amann R."/>
            <person name="Jetten M.S.M."/>
            <person name="Mascher T."/>
            <person name="Medema M.H."/>
            <person name="Devos D.P."/>
            <person name="Kaster A.-K."/>
            <person name="Ovreas L."/>
            <person name="Rohde M."/>
            <person name="Galperin M.Y."/>
            <person name="Jogler C."/>
        </authorList>
    </citation>
    <scope>NUCLEOTIDE SEQUENCE [LARGE SCALE GENOMIC DNA]</scope>
    <source>
        <strain evidence="1 2">Pr1d</strain>
    </source>
</reference>
<dbReference type="RefSeq" id="WP_210417834.1">
    <property type="nucleotide sequence ID" value="NZ_CP042913.1"/>
</dbReference>
<dbReference type="Pfam" id="PF13419">
    <property type="entry name" value="HAD_2"/>
    <property type="match status" value="1"/>
</dbReference>
<evidence type="ECO:0000313" key="1">
    <source>
        <dbReference type="EMBL" id="QEG37886.1"/>
    </source>
</evidence>
<dbReference type="EMBL" id="CP042913">
    <property type="protein sequence ID" value="QEG37886.1"/>
    <property type="molecule type" value="Genomic_DNA"/>
</dbReference>
<organism evidence="1 2">
    <name type="scientific">Bythopirellula goksoeyrii</name>
    <dbReference type="NCBI Taxonomy" id="1400387"/>
    <lineage>
        <taxon>Bacteria</taxon>
        <taxon>Pseudomonadati</taxon>
        <taxon>Planctomycetota</taxon>
        <taxon>Planctomycetia</taxon>
        <taxon>Pirellulales</taxon>
        <taxon>Lacipirellulaceae</taxon>
        <taxon>Bythopirellula</taxon>
    </lineage>
</organism>